<keyword evidence="3" id="KW-1185">Reference proteome</keyword>
<comment type="caution">
    <text evidence="2">The sequence shown here is derived from an EMBL/GenBank/DDBJ whole genome shotgun (WGS) entry which is preliminary data.</text>
</comment>
<keyword evidence="1" id="KW-0732">Signal</keyword>
<dbReference type="Proteomes" id="UP000553632">
    <property type="component" value="Unassembled WGS sequence"/>
</dbReference>
<sequence>LVSIQTPMAILSLLIALLFCTLPCSVAQTLGGCLSGFYKFSSKKSNAETPIADADPPVKALDFSFTPEGDCSVAFILYADDTRVKSFSALYSLDDGNILKLRSVGEVPSEYAAEFNKLASMTTLLLLTFDHKPPKSVVMYWNGGVTHYQRLTLHPQK</sequence>
<organism evidence="2 3">
    <name type="scientific">Perkinsus olseni</name>
    <name type="common">Perkinsus atlanticus</name>
    <dbReference type="NCBI Taxonomy" id="32597"/>
    <lineage>
        <taxon>Eukaryota</taxon>
        <taxon>Sar</taxon>
        <taxon>Alveolata</taxon>
        <taxon>Perkinsozoa</taxon>
        <taxon>Perkinsea</taxon>
        <taxon>Perkinsida</taxon>
        <taxon>Perkinsidae</taxon>
        <taxon>Perkinsus</taxon>
    </lineage>
</organism>
<evidence type="ECO:0000256" key="1">
    <source>
        <dbReference type="SAM" id="SignalP"/>
    </source>
</evidence>
<feature type="non-terminal residue" evidence="2">
    <location>
        <position position="1"/>
    </location>
</feature>
<protein>
    <submittedName>
        <fullName evidence="2">Uncharacterized protein</fullName>
    </submittedName>
</protein>
<gene>
    <name evidence="2" type="ORF">FOZ63_002753</name>
</gene>
<evidence type="ECO:0000313" key="3">
    <source>
        <dbReference type="Proteomes" id="UP000553632"/>
    </source>
</evidence>
<evidence type="ECO:0000313" key="2">
    <source>
        <dbReference type="EMBL" id="KAF4698357.1"/>
    </source>
</evidence>
<dbReference type="EMBL" id="JABANO010038554">
    <property type="protein sequence ID" value="KAF4698357.1"/>
    <property type="molecule type" value="Genomic_DNA"/>
</dbReference>
<dbReference type="AlphaFoldDB" id="A0A7J6PR45"/>
<accession>A0A7J6PR45</accession>
<reference evidence="2 3" key="1">
    <citation type="submission" date="2020-04" db="EMBL/GenBank/DDBJ databases">
        <title>Perkinsus olseni comparative genomics.</title>
        <authorList>
            <person name="Bogema D.R."/>
        </authorList>
    </citation>
    <scope>NUCLEOTIDE SEQUENCE [LARGE SCALE GENOMIC DNA]</scope>
    <source>
        <strain evidence="2 3">ATCC PRA-207</strain>
    </source>
</reference>
<feature type="chain" id="PRO_5029581362" evidence="1">
    <location>
        <begin position="28"/>
        <end position="157"/>
    </location>
</feature>
<proteinExistence type="predicted"/>
<feature type="signal peptide" evidence="1">
    <location>
        <begin position="1"/>
        <end position="27"/>
    </location>
</feature>
<name>A0A7J6PR45_PEROL</name>